<feature type="transmembrane region" description="Helical" evidence="7">
    <location>
        <begin position="215"/>
        <end position="235"/>
    </location>
</feature>
<keyword evidence="4 7" id="KW-0812">Transmembrane</keyword>
<feature type="transmembrane region" description="Helical" evidence="7">
    <location>
        <begin position="316"/>
        <end position="338"/>
    </location>
</feature>
<dbReference type="PROSITE" id="PS50850">
    <property type="entry name" value="MFS"/>
    <property type="match status" value="1"/>
</dbReference>
<dbReference type="RefSeq" id="WP_143923134.1">
    <property type="nucleotide sequence ID" value="NZ_VLTK01000007.1"/>
</dbReference>
<keyword evidence="5 7" id="KW-1133">Transmembrane helix</keyword>
<comment type="caution">
    <text evidence="9">The sequence shown here is derived from an EMBL/GenBank/DDBJ whole genome shotgun (WGS) entry which is preliminary data.</text>
</comment>
<dbReference type="PRINTS" id="PR01036">
    <property type="entry name" value="TCRTETB"/>
</dbReference>
<dbReference type="GO" id="GO:0022857">
    <property type="term" value="F:transmembrane transporter activity"/>
    <property type="evidence" value="ECO:0007669"/>
    <property type="project" value="InterPro"/>
</dbReference>
<reference evidence="9 10" key="1">
    <citation type="submission" date="2019-07" db="EMBL/GenBank/DDBJ databases">
        <title>Draft genome sequence of Brevibacterium aurantiacum XU54 isolated from Xinjiang China.</title>
        <authorList>
            <person name="Xu X."/>
        </authorList>
    </citation>
    <scope>NUCLEOTIDE SEQUENCE [LARGE SCALE GENOMIC DNA]</scope>
    <source>
        <strain evidence="9 10">XU54</strain>
    </source>
</reference>
<keyword evidence="2" id="KW-0813">Transport</keyword>
<evidence type="ECO:0000259" key="8">
    <source>
        <dbReference type="PROSITE" id="PS50850"/>
    </source>
</evidence>
<accession>A0A556CDF6</accession>
<evidence type="ECO:0000256" key="5">
    <source>
        <dbReference type="ARBA" id="ARBA00022989"/>
    </source>
</evidence>
<dbReference type="Gene3D" id="1.20.1250.20">
    <property type="entry name" value="MFS general substrate transporter like domains"/>
    <property type="match status" value="1"/>
</dbReference>
<evidence type="ECO:0000256" key="1">
    <source>
        <dbReference type="ARBA" id="ARBA00004651"/>
    </source>
</evidence>
<feature type="transmembrane region" description="Helical" evidence="7">
    <location>
        <begin position="460"/>
        <end position="480"/>
    </location>
</feature>
<dbReference type="Pfam" id="PF07690">
    <property type="entry name" value="MFS_1"/>
    <property type="match status" value="2"/>
</dbReference>
<dbReference type="Proteomes" id="UP000316406">
    <property type="component" value="Unassembled WGS sequence"/>
</dbReference>
<evidence type="ECO:0000256" key="3">
    <source>
        <dbReference type="ARBA" id="ARBA00022475"/>
    </source>
</evidence>
<feature type="transmembrane region" description="Helical" evidence="7">
    <location>
        <begin position="119"/>
        <end position="141"/>
    </location>
</feature>
<comment type="subcellular location">
    <subcellularLocation>
        <location evidence="1">Cell membrane</location>
        <topology evidence="1">Multi-pass membrane protein</topology>
    </subcellularLocation>
</comment>
<dbReference type="CDD" id="cd17321">
    <property type="entry name" value="MFS_MMR_MDR_like"/>
    <property type="match status" value="1"/>
</dbReference>
<feature type="transmembrane region" description="Helical" evidence="7">
    <location>
        <begin position="420"/>
        <end position="440"/>
    </location>
</feature>
<dbReference type="OrthoDB" id="7375466at2"/>
<evidence type="ECO:0000313" key="9">
    <source>
        <dbReference type="EMBL" id="TSI15088.1"/>
    </source>
</evidence>
<dbReference type="Gene3D" id="1.20.1720.10">
    <property type="entry name" value="Multidrug resistance protein D"/>
    <property type="match status" value="1"/>
</dbReference>
<evidence type="ECO:0000256" key="4">
    <source>
        <dbReference type="ARBA" id="ARBA00022692"/>
    </source>
</evidence>
<organism evidence="9 10">
    <name type="scientific">Brevibacterium aurantiacum</name>
    <dbReference type="NCBI Taxonomy" id="273384"/>
    <lineage>
        <taxon>Bacteria</taxon>
        <taxon>Bacillati</taxon>
        <taxon>Actinomycetota</taxon>
        <taxon>Actinomycetes</taxon>
        <taxon>Micrococcales</taxon>
        <taxon>Brevibacteriaceae</taxon>
        <taxon>Brevibacterium</taxon>
    </lineage>
</organism>
<dbReference type="PANTHER" id="PTHR42718:SF46">
    <property type="entry name" value="BLR6921 PROTEIN"/>
    <property type="match status" value="1"/>
</dbReference>
<dbReference type="InterPro" id="IPR036259">
    <property type="entry name" value="MFS_trans_sf"/>
</dbReference>
<evidence type="ECO:0000256" key="7">
    <source>
        <dbReference type="SAM" id="Phobius"/>
    </source>
</evidence>
<evidence type="ECO:0000256" key="6">
    <source>
        <dbReference type="ARBA" id="ARBA00023136"/>
    </source>
</evidence>
<sequence>MSSSYSSTSSSVDTQVLKPQSLRAAWPALLALCLTMLVEMVDNSILNVALPTIGRDLSASPADLQWIVGAYSLTFGGLLMVGGTMGDKLGRRRTLLFGLVLFGLTGLGVLLVSTPAQLIAVRALAGVFAAFIAPLTMSLIFRLFDRDDLRTRAIGLIVVVSMIGFAVGPTIAGLAITNLPWQALLVVNAPVAVIAWLGVRFGVAEDDPADRREGGADIPGGILSVASLGFLLYGFTAGVEYGWAAPLTVLVFAAGVLSLAGFIWREKTAEDPMLDLKLLALPTVSGSAILQTATMIAMVGVMFVSTQLYQFAWGWSAFQAGLANLPFVAGMLLAGPFVDRAVARFGHRKTSIGGIALVIVSLIIWIFALTHGFLWCAVGMLIMTMGMRTIMTTGAVALLGALPETRTSIGSALNDTAQELGNAVGVAIVGTIMATVLGSTLPQGAWDSATVAGFVHSQQISFTVLAGIVLVMSIIGVRTLTDSREVDEH</sequence>
<feature type="transmembrane region" description="Helical" evidence="7">
    <location>
        <begin position="94"/>
        <end position="113"/>
    </location>
</feature>
<keyword evidence="10" id="KW-1185">Reference proteome</keyword>
<dbReference type="GO" id="GO:0005886">
    <property type="term" value="C:plasma membrane"/>
    <property type="evidence" value="ECO:0007669"/>
    <property type="project" value="UniProtKB-SubCell"/>
</dbReference>
<feature type="transmembrane region" description="Helical" evidence="7">
    <location>
        <begin position="182"/>
        <end position="203"/>
    </location>
</feature>
<feature type="transmembrane region" description="Helical" evidence="7">
    <location>
        <begin position="350"/>
        <end position="368"/>
    </location>
</feature>
<dbReference type="SUPFAM" id="SSF103473">
    <property type="entry name" value="MFS general substrate transporter"/>
    <property type="match status" value="1"/>
</dbReference>
<dbReference type="EMBL" id="VLTK01000007">
    <property type="protein sequence ID" value="TSI15088.1"/>
    <property type="molecule type" value="Genomic_DNA"/>
</dbReference>
<dbReference type="InterPro" id="IPR020846">
    <property type="entry name" value="MFS_dom"/>
</dbReference>
<dbReference type="AlphaFoldDB" id="A0A556CDF6"/>
<feature type="transmembrane region" description="Helical" evidence="7">
    <location>
        <begin position="276"/>
        <end position="304"/>
    </location>
</feature>
<proteinExistence type="predicted"/>
<dbReference type="InterPro" id="IPR011701">
    <property type="entry name" value="MFS"/>
</dbReference>
<feature type="transmembrane region" description="Helical" evidence="7">
    <location>
        <begin position="153"/>
        <end position="176"/>
    </location>
</feature>
<evidence type="ECO:0000313" key="10">
    <source>
        <dbReference type="Proteomes" id="UP000316406"/>
    </source>
</evidence>
<keyword evidence="3" id="KW-1003">Cell membrane</keyword>
<feature type="transmembrane region" description="Helical" evidence="7">
    <location>
        <begin position="64"/>
        <end position="82"/>
    </location>
</feature>
<feature type="transmembrane region" description="Helical" evidence="7">
    <location>
        <begin position="374"/>
        <end position="399"/>
    </location>
</feature>
<evidence type="ECO:0000256" key="2">
    <source>
        <dbReference type="ARBA" id="ARBA00022448"/>
    </source>
</evidence>
<name>A0A556CDF6_BREAU</name>
<protein>
    <submittedName>
        <fullName evidence="9">MFS transporter</fullName>
    </submittedName>
</protein>
<dbReference type="PANTHER" id="PTHR42718">
    <property type="entry name" value="MAJOR FACILITATOR SUPERFAMILY MULTIDRUG TRANSPORTER MFSC"/>
    <property type="match status" value="1"/>
</dbReference>
<gene>
    <name evidence="9" type="ORF">FO013_13780</name>
</gene>
<feature type="domain" description="Major facilitator superfamily (MFS) profile" evidence="8">
    <location>
        <begin position="28"/>
        <end position="484"/>
    </location>
</feature>
<keyword evidence="6 7" id="KW-0472">Membrane</keyword>
<feature type="transmembrane region" description="Helical" evidence="7">
    <location>
        <begin position="241"/>
        <end position="264"/>
    </location>
</feature>